<sequence length="90" mass="10181">MKRVIVEVSNLIPAHDVFIGDEFDEIENLVPVAFYAQVKIMTVEFPGSGLEQEVIAVPLDNFQDNLVGEDMEKYNYQNLVHLAKVQRSGD</sequence>
<name>A0A1G8UZD7_9RHOB</name>
<protein>
    <submittedName>
        <fullName evidence="1">Uncharacterized protein</fullName>
    </submittedName>
</protein>
<gene>
    <name evidence="1" type="ORF">SAMN04487993_10585</name>
</gene>
<reference evidence="2" key="1">
    <citation type="submission" date="2016-10" db="EMBL/GenBank/DDBJ databases">
        <authorList>
            <person name="Varghese N."/>
            <person name="Submissions S."/>
        </authorList>
    </citation>
    <scope>NUCLEOTIDE SEQUENCE [LARGE SCALE GENOMIC DNA]</scope>
    <source>
        <strain evidence="2">DSM 26424</strain>
    </source>
</reference>
<proteinExistence type="predicted"/>
<dbReference type="Proteomes" id="UP000199093">
    <property type="component" value="Unassembled WGS sequence"/>
</dbReference>
<organism evidence="1 2">
    <name type="scientific">Salipiger marinus</name>
    <dbReference type="NCBI Taxonomy" id="555512"/>
    <lineage>
        <taxon>Bacteria</taxon>
        <taxon>Pseudomonadati</taxon>
        <taxon>Pseudomonadota</taxon>
        <taxon>Alphaproteobacteria</taxon>
        <taxon>Rhodobacterales</taxon>
        <taxon>Roseobacteraceae</taxon>
        <taxon>Salipiger</taxon>
    </lineage>
</organism>
<evidence type="ECO:0000313" key="2">
    <source>
        <dbReference type="Proteomes" id="UP000199093"/>
    </source>
</evidence>
<dbReference type="STRING" id="555512.SAMN04487993_10585"/>
<dbReference type="RefSeq" id="WP_131821907.1">
    <property type="nucleotide sequence ID" value="NZ_FNEJ01000058.1"/>
</dbReference>
<dbReference type="AlphaFoldDB" id="A0A1G8UZD7"/>
<accession>A0A1G8UZD7</accession>
<keyword evidence="2" id="KW-1185">Reference proteome</keyword>
<dbReference type="EMBL" id="FNEJ01000058">
    <property type="protein sequence ID" value="SDJ59216.1"/>
    <property type="molecule type" value="Genomic_DNA"/>
</dbReference>
<evidence type="ECO:0000313" key="1">
    <source>
        <dbReference type="EMBL" id="SDJ59216.1"/>
    </source>
</evidence>